<dbReference type="SUPFAM" id="SSF52172">
    <property type="entry name" value="CheY-like"/>
    <property type="match status" value="1"/>
</dbReference>
<dbReference type="GO" id="GO:0003700">
    <property type="term" value="F:DNA-binding transcription factor activity"/>
    <property type="evidence" value="ECO:0007669"/>
    <property type="project" value="InterPro"/>
</dbReference>
<organism evidence="7 8">
    <name type="scientific">Flavobacterium yafengii</name>
    <dbReference type="NCBI Taxonomy" id="3041253"/>
    <lineage>
        <taxon>Bacteria</taxon>
        <taxon>Pseudomonadati</taxon>
        <taxon>Bacteroidota</taxon>
        <taxon>Flavobacteriia</taxon>
        <taxon>Flavobacteriales</taxon>
        <taxon>Flavobacteriaceae</taxon>
        <taxon>Flavobacterium</taxon>
    </lineage>
</organism>
<dbReference type="AlphaFoldDB" id="A0AAW6TLH8"/>
<dbReference type="Pfam" id="PF12833">
    <property type="entry name" value="HTH_18"/>
    <property type="match status" value="1"/>
</dbReference>
<proteinExistence type="predicted"/>
<evidence type="ECO:0000256" key="1">
    <source>
        <dbReference type="ARBA" id="ARBA00022553"/>
    </source>
</evidence>
<evidence type="ECO:0000313" key="8">
    <source>
        <dbReference type="Proteomes" id="UP001228643"/>
    </source>
</evidence>
<dbReference type="Gene3D" id="1.10.10.60">
    <property type="entry name" value="Homeodomain-like"/>
    <property type="match status" value="2"/>
</dbReference>
<feature type="domain" description="HTH araC/xylS-type" evidence="5">
    <location>
        <begin position="152"/>
        <end position="250"/>
    </location>
</feature>
<dbReference type="GO" id="GO:0000160">
    <property type="term" value="P:phosphorelay signal transduction system"/>
    <property type="evidence" value="ECO:0007669"/>
    <property type="project" value="InterPro"/>
</dbReference>
<dbReference type="SMART" id="SM00342">
    <property type="entry name" value="HTH_ARAC"/>
    <property type="match status" value="1"/>
</dbReference>
<feature type="domain" description="Response regulatory" evidence="6">
    <location>
        <begin position="7"/>
        <end position="123"/>
    </location>
</feature>
<evidence type="ECO:0000259" key="5">
    <source>
        <dbReference type="PROSITE" id="PS01124"/>
    </source>
</evidence>
<keyword evidence="8" id="KW-1185">Reference proteome</keyword>
<dbReference type="InterPro" id="IPR018060">
    <property type="entry name" value="HTH_AraC"/>
</dbReference>
<dbReference type="SUPFAM" id="SSF46689">
    <property type="entry name" value="Homeodomain-like"/>
    <property type="match status" value="1"/>
</dbReference>
<gene>
    <name evidence="7" type="ORF">QLS97_04895</name>
</gene>
<dbReference type="GO" id="GO:0043565">
    <property type="term" value="F:sequence-specific DNA binding"/>
    <property type="evidence" value="ECO:0007669"/>
    <property type="project" value="InterPro"/>
</dbReference>
<dbReference type="PROSITE" id="PS50110">
    <property type="entry name" value="RESPONSE_REGULATORY"/>
    <property type="match status" value="1"/>
</dbReference>
<sequence>MRNQKIRIVLIEDDKALGNSILELLALNDFDVNWFKDGLEALVYLNKRTPDIVISDLMMPHMDGEELFLKIRKNSKFNTIPFIMITANTDDDVKFKQLENGVNDFIMKPFKVKELIYKIKSVIELKKSIEKKFSPDPFSKVTIKLSEKDFLISLNEILIKNLKSKIDVNELSMHLFISKSTLDKRIRKRTNKNISQYMREFRLDYAIKLIHSGERNIQYLVSETGFSSFSYFTTSFKSYLNVTPRDYIKSIQIEKNAKDLKIG</sequence>
<dbReference type="Pfam" id="PF00072">
    <property type="entry name" value="Response_reg"/>
    <property type="match status" value="1"/>
</dbReference>
<dbReference type="InterPro" id="IPR011006">
    <property type="entry name" value="CheY-like_superfamily"/>
</dbReference>
<name>A0AAW6TLH8_9FLAO</name>
<feature type="modified residue" description="4-aspartylphosphate" evidence="4">
    <location>
        <position position="56"/>
    </location>
</feature>
<dbReference type="EMBL" id="JASCRY010000001">
    <property type="protein sequence ID" value="MDI5948978.1"/>
    <property type="molecule type" value="Genomic_DNA"/>
</dbReference>
<evidence type="ECO:0000256" key="3">
    <source>
        <dbReference type="ARBA" id="ARBA00023163"/>
    </source>
</evidence>
<reference evidence="7 8" key="1">
    <citation type="submission" date="2023-04" db="EMBL/GenBank/DDBJ databases">
        <title>Two novel species of Flavobacterium.</title>
        <authorList>
            <person name="Liu Q."/>
            <person name="Xin Y.-H."/>
        </authorList>
    </citation>
    <scope>NUCLEOTIDE SEQUENCE [LARGE SCALE GENOMIC DNA]</scope>
    <source>
        <strain evidence="7 8">LB2P87</strain>
    </source>
</reference>
<dbReference type="Proteomes" id="UP001228643">
    <property type="component" value="Unassembled WGS sequence"/>
</dbReference>
<dbReference type="InterPro" id="IPR050595">
    <property type="entry name" value="Bact_response_regulator"/>
</dbReference>
<dbReference type="InterPro" id="IPR001789">
    <property type="entry name" value="Sig_transdc_resp-reg_receiver"/>
</dbReference>
<dbReference type="PANTHER" id="PTHR44591:SF3">
    <property type="entry name" value="RESPONSE REGULATORY DOMAIN-CONTAINING PROTEIN"/>
    <property type="match status" value="1"/>
</dbReference>
<dbReference type="PROSITE" id="PS01124">
    <property type="entry name" value="HTH_ARAC_FAMILY_2"/>
    <property type="match status" value="1"/>
</dbReference>
<evidence type="ECO:0000313" key="7">
    <source>
        <dbReference type="EMBL" id="MDI5948978.1"/>
    </source>
</evidence>
<dbReference type="InterPro" id="IPR009057">
    <property type="entry name" value="Homeodomain-like_sf"/>
</dbReference>
<keyword evidence="3" id="KW-0804">Transcription</keyword>
<evidence type="ECO:0000256" key="2">
    <source>
        <dbReference type="ARBA" id="ARBA00023015"/>
    </source>
</evidence>
<dbReference type="PANTHER" id="PTHR44591">
    <property type="entry name" value="STRESS RESPONSE REGULATOR PROTEIN 1"/>
    <property type="match status" value="1"/>
</dbReference>
<dbReference type="CDD" id="cd17574">
    <property type="entry name" value="REC_OmpR"/>
    <property type="match status" value="1"/>
</dbReference>
<evidence type="ECO:0000256" key="4">
    <source>
        <dbReference type="PROSITE-ProRule" id="PRU00169"/>
    </source>
</evidence>
<dbReference type="RefSeq" id="WP_282714616.1">
    <property type="nucleotide sequence ID" value="NZ_JASCRY010000001.1"/>
</dbReference>
<keyword evidence="2" id="KW-0805">Transcription regulation</keyword>
<dbReference type="Gene3D" id="3.40.50.2300">
    <property type="match status" value="1"/>
</dbReference>
<evidence type="ECO:0000259" key="6">
    <source>
        <dbReference type="PROSITE" id="PS50110"/>
    </source>
</evidence>
<comment type="caution">
    <text evidence="7">The sequence shown here is derived from an EMBL/GenBank/DDBJ whole genome shotgun (WGS) entry which is preliminary data.</text>
</comment>
<keyword evidence="1 4" id="KW-0597">Phosphoprotein</keyword>
<dbReference type="SMART" id="SM00448">
    <property type="entry name" value="REC"/>
    <property type="match status" value="1"/>
</dbReference>
<accession>A0AAW6TLH8</accession>
<protein>
    <submittedName>
        <fullName evidence="7">Response regulator</fullName>
    </submittedName>
</protein>